<evidence type="ECO:0000256" key="1">
    <source>
        <dbReference type="ARBA" id="ARBA00004300"/>
    </source>
</evidence>
<gene>
    <name evidence="6" type="ORF">ANANG_G00048080</name>
</gene>
<protein>
    <recommendedName>
        <fullName evidence="5">ALMS motif domain-containing protein</fullName>
    </recommendedName>
</protein>
<dbReference type="GO" id="GO:0046599">
    <property type="term" value="P:regulation of centriole replication"/>
    <property type="evidence" value="ECO:0007669"/>
    <property type="project" value="TreeGrafter"/>
</dbReference>
<dbReference type="EMBL" id="JAFIRN010000002">
    <property type="protein sequence ID" value="KAG5855341.1"/>
    <property type="molecule type" value="Genomic_DNA"/>
</dbReference>
<feature type="region of interest" description="Disordered" evidence="4">
    <location>
        <begin position="595"/>
        <end position="654"/>
    </location>
</feature>
<evidence type="ECO:0000313" key="7">
    <source>
        <dbReference type="Proteomes" id="UP001044222"/>
    </source>
</evidence>
<dbReference type="GO" id="GO:0008017">
    <property type="term" value="F:microtubule binding"/>
    <property type="evidence" value="ECO:0007669"/>
    <property type="project" value="TreeGrafter"/>
</dbReference>
<dbReference type="GO" id="GO:0005814">
    <property type="term" value="C:centriole"/>
    <property type="evidence" value="ECO:0007669"/>
    <property type="project" value="TreeGrafter"/>
</dbReference>
<accession>A0A9D3S881</accession>
<feature type="region of interest" description="Disordered" evidence="4">
    <location>
        <begin position="88"/>
        <end position="118"/>
    </location>
</feature>
<sequence>MCHVQQEAVTEVKLERWGRLAGPPGREEGAPAGPPCRGSGWRRSGDESYWDSLVSEVEVLPHAPRPQSCIGGIGVEGWLQQLERAQRAQGPARTKMPPLSDRTVSMPTLNDGTPFRNYRGQALPRKRAVVCDITRHAPPPKDSTSQDQYNPSNATSIPKCFMKKNGLECTDGKERDTSTQANCLDPRTRRLSGQASPNIIQTSNLASLESDSPLGWERWKKGWEERRTAFFSAGVQPGDHNVVPQRHSPLHRTASAPVPSCTAAPPAGLETLPTKPRFSSIMATARRIPRSHTSPLSSGGTTESDEAGSSAPPAHENPPANHPSEPIVRRRRVSVIKVTDTGRSRHSDETAPGVGPREFRHSYSEGDGKENVLSRFCLQGGTGPARPSACTEGRRGSADAALHPRRPRSCSLAEGSGEKIYRSTLSLYLCRPSSGAEAAGDPGGPARPPSFAGAFRHADPGLGGPPDPAAKPPSFGSPEKANIGCARDAACSLNMSPPSVSYHGAESSKQDVGSRRGPGLHPGQSWSQRSAAVRPQAVSPTMNSEDHRIDVGLKDLSSFGTHQSAEAILALNAASIIASIKLQTRINKMANLLSEQESKKPPEPGNEMVENSGSHESSPPAGGVVRRLHGNAGRKARPHPIYWQEPPSDQQEDNAAPLTLREALELLRPDFIKRSQRRVKEVELRAQKRRAQQGSTLELESAQAARRTCSTKPNPLGDDHCKLGDRAIAGKEIVLRSKRQAASQFIFSRPHFSSLFSVPDIKRNRQEEKKKVASQTNRLRAAVFKKKLLDQILRRNMD</sequence>
<dbReference type="GO" id="GO:0005829">
    <property type="term" value="C:cytosol"/>
    <property type="evidence" value="ECO:0007669"/>
    <property type="project" value="TreeGrafter"/>
</dbReference>
<keyword evidence="2" id="KW-0963">Cytoplasm</keyword>
<comment type="subcellular location">
    <subcellularLocation>
        <location evidence="1">Cytoplasm</location>
        <location evidence="1">Cytoskeleton</location>
        <location evidence="1">Microtubule organizing center</location>
        <location evidence="1">Centrosome</location>
    </subcellularLocation>
</comment>
<feature type="domain" description="ALMS motif" evidence="5">
    <location>
        <begin position="657"/>
        <end position="796"/>
    </location>
</feature>
<feature type="region of interest" description="Disordered" evidence="4">
    <location>
        <begin position="693"/>
        <end position="717"/>
    </location>
</feature>
<feature type="compositionally biased region" description="Low complexity" evidence="4">
    <location>
        <begin position="309"/>
        <end position="324"/>
    </location>
</feature>
<feature type="compositionally biased region" description="Polar residues" evidence="4">
    <location>
        <begin position="142"/>
        <end position="156"/>
    </location>
</feature>
<feature type="region of interest" description="Disordered" evidence="4">
    <location>
        <begin position="433"/>
        <end position="481"/>
    </location>
</feature>
<feature type="region of interest" description="Disordered" evidence="4">
    <location>
        <begin position="499"/>
        <end position="546"/>
    </location>
</feature>
<keyword evidence="3" id="KW-0206">Cytoskeleton</keyword>
<reference evidence="6" key="1">
    <citation type="submission" date="2021-01" db="EMBL/GenBank/DDBJ databases">
        <title>A chromosome-scale assembly of European eel, Anguilla anguilla.</title>
        <authorList>
            <person name="Henkel C."/>
            <person name="Jong-Raadsen S.A."/>
            <person name="Dufour S."/>
            <person name="Weltzien F.-A."/>
            <person name="Palstra A.P."/>
            <person name="Pelster B."/>
            <person name="Spaink H.P."/>
            <person name="Van Den Thillart G.E."/>
            <person name="Jansen H."/>
            <person name="Zahm M."/>
            <person name="Klopp C."/>
            <person name="Cedric C."/>
            <person name="Louis A."/>
            <person name="Berthelot C."/>
            <person name="Parey E."/>
            <person name="Roest Crollius H."/>
            <person name="Montfort J."/>
            <person name="Robinson-Rechavi M."/>
            <person name="Bucao C."/>
            <person name="Bouchez O."/>
            <person name="Gislard M."/>
            <person name="Lluch J."/>
            <person name="Milhes M."/>
            <person name="Lampietro C."/>
            <person name="Lopez Roques C."/>
            <person name="Donnadieu C."/>
            <person name="Braasch I."/>
            <person name="Desvignes T."/>
            <person name="Postlethwait J."/>
            <person name="Bobe J."/>
            <person name="Guiguen Y."/>
            <person name="Dirks R."/>
        </authorList>
    </citation>
    <scope>NUCLEOTIDE SEQUENCE</scope>
    <source>
        <strain evidence="6">Tag_6206</strain>
        <tissue evidence="6">Liver</tissue>
    </source>
</reference>
<evidence type="ECO:0000256" key="4">
    <source>
        <dbReference type="SAM" id="MobiDB-lite"/>
    </source>
</evidence>
<feature type="compositionally biased region" description="Polar residues" evidence="4">
    <location>
        <begin position="102"/>
        <end position="111"/>
    </location>
</feature>
<evidence type="ECO:0000256" key="2">
    <source>
        <dbReference type="ARBA" id="ARBA00022490"/>
    </source>
</evidence>
<feature type="compositionally biased region" description="Basic and acidic residues" evidence="4">
    <location>
        <begin position="357"/>
        <end position="366"/>
    </location>
</feature>
<comment type="caution">
    <text evidence="6">The sequence shown here is derived from an EMBL/GenBank/DDBJ whole genome shotgun (WGS) entry which is preliminary data.</text>
</comment>
<evidence type="ECO:0000256" key="3">
    <source>
        <dbReference type="ARBA" id="ARBA00023212"/>
    </source>
</evidence>
<evidence type="ECO:0000259" key="5">
    <source>
        <dbReference type="Pfam" id="PF15309"/>
    </source>
</evidence>
<feature type="compositionally biased region" description="Basic residues" evidence="4">
    <location>
        <begin position="626"/>
        <end position="638"/>
    </location>
</feature>
<feature type="region of interest" description="Disordered" evidence="4">
    <location>
        <begin position="250"/>
        <end position="366"/>
    </location>
</feature>
<feature type="compositionally biased region" description="Basic and acidic residues" evidence="4">
    <location>
        <begin position="340"/>
        <end position="349"/>
    </location>
</feature>
<dbReference type="GO" id="GO:0005813">
    <property type="term" value="C:centrosome"/>
    <property type="evidence" value="ECO:0007669"/>
    <property type="project" value="UniProtKB-SubCell"/>
</dbReference>
<evidence type="ECO:0000313" key="6">
    <source>
        <dbReference type="EMBL" id="KAG5855341.1"/>
    </source>
</evidence>
<proteinExistence type="predicted"/>
<dbReference type="InterPro" id="IPR029299">
    <property type="entry name" value="ALMS_motif"/>
</dbReference>
<organism evidence="6 7">
    <name type="scientific">Anguilla anguilla</name>
    <name type="common">European freshwater eel</name>
    <name type="synonym">Muraena anguilla</name>
    <dbReference type="NCBI Taxonomy" id="7936"/>
    <lineage>
        <taxon>Eukaryota</taxon>
        <taxon>Metazoa</taxon>
        <taxon>Chordata</taxon>
        <taxon>Craniata</taxon>
        <taxon>Vertebrata</taxon>
        <taxon>Euteleostomi</taxon>
        <taxon>Actinopterygii</taxon>
        <taxon>Neopterygii</taxon>
        <taxon>Teleostei</taxon>
        <taxon>Anguilliformes</taxon>
        <taxon>Anguillidae</taxon>
        <taxon>Anguilla</taxon>
    </lineage>
</organism>
<feature type="compositionally biased region" description="Polar residues" evidence="4">
    <location>
        <begin position="291"/>
        <end position="302"/>
    </location>
</feature>
<feature type="region of interest" description="Disordered" evidence="4">
    <location>
        <begin position="381"/>
        <end position="413"/>
    </location>
</feature>
<feature type="region of interest" description="Disordered" evidence="4">
    <location>
        <begin position="136"/>
        <end position="156"/>
    </location>
</feature>
<dbReference type="AlphaFoldDB" id="A0A9D3S881"/>
<dbReference type="PANTHER" id="PTHR21553">
    <property type="entry name" value="ALMS1-RELATED"/>
    <property type="match status" value="1"/>
</dbReference>
<keyword evidence="7" id="KW-1185">Reference proteome</keyword>
<dbReference type="Pfam" id="PF15309">
    <property type="entry name" value="ALMS_motif"/>
    <property type="match status" value="1"/>
</dbReference>
<dbReference type="Proteomes" id="UP001044222">
    <property type="component" value="Unassembled WGS sequence"/>
</dbReference>
<dbReference type="PANTHER" id="PTHR21553:SF24">
    <property type="entry name" value="(E2-INDEPENDENT) E3 UBIQUITIN-CONJUGATING ENZYME FATS"/>
    <property type="match status" value="1"/>
</dbReference>
<name>A0A9D3S881_ANGAN</name>
<feature type="region of interest" description="Disordered" evidence="4">
    <location>
        <begin position="15"/>
        <end position="43"/>
    </location>
</feature>